<comment type="caution">
    <text evidence="1">The sequence shown here is derived from an EMBL/GenBank/DDBJ whole genome shotgun (WGS) entry which is preliminary data.</text>
</comment>
<accession>A0ABQ9J7Y2</accession>
<gene>
    <name evidence="1" type="ORF">NQ317_017565</name>
</gene>
<dbReference type="EMBL" id="JAPWTJ010001118">
    <property type="protein sequence ID" value="KAJ8973763.1"/>
    <property type="molecule type" value="Genomic_DNA"/>
</dbReference>
<keyword evidence="2" id="KW-1185">Reference proteome</keyword>
<protein>
    <submittedName>
        <fullName evidence="1">Uncharacterized protein</fullName>
    </submittedName>
</protein>
<evidence type="ECO:0000313" key="1">
    <source>
        <dbReference type="EMBL" id="KAJ8973763.1"/>
    </source>
</evidence>
<reference evidence="1" key="1">
    <citation type="journal article" date="2023" name="Insect Mol. Biol.">
        <title>Genome sequencing provides insights into the evolution of gene families encoding plant cell wall-degrading enzymes in longhorned beetles.</title>
        <authorList>
            <person name="Shin N.R."/>
            <person name="Okamura Y."/>
            <person name="Kirsch R."/>
            <person name="Pauchet Y."/>
        </authorList>
    </citation>
    <scope>NUCLEOTIDE SEQUENCE</scope>
    <source>
        <strain evidence="1">MMC_N1</strain>
    </source>
</reference>
<sequence length="108" mass="12609">MREAQDYIMLEKAKEVRERVNSSRPVRNSWIRFWSPVPEKWTLRCPLHSGNRNLHSSRLMLSHNSAGSTDSGFGQPTGIDVNYTDPLGPQPIRLKNWCRQTTGFRRLW</sequence>
<dbReference type="Proteomes" id="UP001162164">
    <property type="component" value="Unassembled WGS sequence"/>
</dbReference>
<name>A0ABQ9J7Y2_9CUCU</name>
<organism evidence="1 2">
    <name type="scientific">Molorchus minor</name>
    <dbReference type="NCBI Taxonomy" id="1323400"/>
    <lineage>
        <taxon>Eukaryota</taxon>
        <taxon>Metazoa</taxon>
        <taxon>Ecdysozoa</taxon>
        <taxon>Arthropoda</taxon>
        <taxon>Hexapoda</taxon>
        <taxon>Insecta</taxon>
        <taxon>Pterygota</taxon>
        <taxon>Neoptera</taxon>
        <taxon>Endopterygota</taxon>
        <taxon>Coleoptera</taxon>
        <taxon>Polyphaga</taxon>
        <taxon>Cucujiformia</taxon>
        <taxon>Chrysomeloidea</taxon>
        <taxon>Cerambycidae</taxon>
        <taxon>Lamiinae</taxon>
        <taxon>Monochamini</taxon>
        <taxon>Molorchus</taxon>
    </lineage>
</organism>
<proteinExistence type="predicted"/>
<evidence type="ECO:0000313" key="2">
    <source>
        <dbReference type="Proteomes" id="UP001162164"/>
    </source>
</evidence>